<dbReference type="GO" id="GO:0005198">
    <property type="term" value="F:structural molecule activity"/>
    <property type="evidence" value="ECO:0007669"/>
    <property type="project" value="UniProtKB-ARBA"/>
</dbReference>
<proteinExistence type="inferred from homology"/>
<protein>
    <submittedName>
        <fullName evidence="4">NifU-like protein 2, chloroplast (AtCNfu2) (AtCnfU-V)</fullName>
    </submittedName>
</protein>
<dbReference type="OrthoDB" id="565552at2759"/>
<dbReference type="GO" id="GO:0005739">
    <property type="term" value="C:mitochondrion"/>
    <property type="evidence" value="ECO:0007669"/>
    <property type="project" value="TreeGrafter"/>
</dbReference>
<dbReference type="GO" id="GO:0051536">
    <property type="term" value="F:iron-sulfur cluster binding"/>
    <property type="evidence" value="ECO:0007669"/>
    <property type="project" value="InterPro"/>
</dbReference>
<reference evidence="4 5" key="1">
    <citation type="journal article" date="2010" name="Nature">
        <title>The Ectocarpus genome and the independent evolution of multicellularity in brown algae.</title>
        <authorList>
            <person name="Cock J.M."/>
            <person name="Sterck L."/>
            <person name="Rouze P."/>
            <person name="Scornet D."/>
            <person name="Allen A.E."/>
            <person name="Amoutzias G."/>
            <person name="Anthouard V."/>
            <person name="Artiguenave F."/>
            <person name="Aury J.M."/>
            <person name="Badger J.H."/>
            <person name="Beszteri B."/>
            <person name="Billiau K."/>
            <person name="Bonnet E."/>
            <person name="Bothwell J.H."/>
            <person name="Bowler C."/>
            <person name="Boyen C."/>
            <person name="Brownlee C."/>
            <person name="Carrano C.J."/>
            <person name="Charrier B."/>
            <person name="Cho G.Y."/>
            <person name="Coelho S.M."/>
            <person name="Collen J."/>
            <person name="Corre E."/>
            <person name="Da Silva C."/>
            <person name="Delage L."/>
            <person name="Delaroque N."/>
            <person name="Dittami S.M."/>
            <person name="Doulbeau S."/>
            <person name="Elias M."/>
            <person name="Farnham G."/>
            <person name="Gachon C.M."/>
            <person name="Gschloessl B."/>
            <person name="Heesch S."/>
            <person name="Jabbari K."/>
            <person name="Jubin C."/>
            <person name="Kawai H."/>
            <person name="Kimura K."/>
            <person name="Kloareg B."/>
            <person name="Kupper F.C."/>
            <person name="Lang D."/>
            <person name="Le Bail A."/>
            <person name="Leblanc C."/>
            <person name="Lerouge P."/>
            <person name="Lohr M."/>
            <person name="Lopez P.J."/>
            <person name="Martens C."/>
            <person name="Maumus F."/>
            <person name="Michel G."/>
            <person name="Miranda-Saavedra D."/>
            <person name="Morales J."/>
            <person name="Moreau H."/>
            <person name="Motomura T."/>
            <person name="Nagasato C."/>
            <person name="Napoli C.A."/>
            <person name="Nelson D.R."/>
            <person name="Nyvall-Collen P."/>
            <person name="Peters A.F."/>
            <person name="Pommier C."/>
            <person name="Potin P."/>
            <person name="Poulain J."/>
            <person name="Quesneville H."/>
            <person name="Read B."/>
            <person name="Rensing S.A."/>
            <person name="Ritter A."/>
            <person name="Rousvoal S."/>
            <person name="Samanta M."/>
            <person name="Samson G."/>
            <person name="Schroeder D.C."/>
            <person name="Segurens B."/>
            <person name="Strittmatter M."/>
            <person name="Tonon T."/>
            <person name="Tregear J.W."/>
            <person name="Valentin K."/>
            <person name="von Dassow P."/>
            <person name="Yamagishi T."/>
            <person name="Van de Peer Y."/>
            <person name="Wincker P."/>
        </authorList>
    </citation>
    <scope>NUCLEOTIDE SEQUENCE [LARGE SCALE GENOMIC DNA]</scope>
    <source>
        <strain evidence="5">Ec32 / CCAP1310/4</strain>
    </source>
</reference>
<dbReference type="SUPFAM" id="SSF117916">
    <property type="entry name" value="Fe-S cluster assembly (FSCA) domain-like"/>
    <property type="match status" value="1"/>
</dbReference>
<evidence type="ECO:0000259" key="3">
    <source>
        <dbReference type="Pfam" id="PF01106"/>
    </source>
</evidence>
<dbReference type="FunFam" id="3.30.300.130:FF:000003">
    <property type="entry name" value="NifU-like protein 3, chloroplastic"/>
    <property type="match status" value="1"/>
</dbReference>
<dbReference type="InterPro" id="IPR001075">
    <property type="entry name" value="NIF_FeS_clus_asmbl_NifU_C"/>
</dbReference>
<dbReference type="GO" id="GO:0009536">
    <property type="term" value="C:plastid"/>
    <property type="evidence" value="ECO:0007669"/>
    <property type="project" value="UniProtKB-ARBA"/>
</dbReference>
<dbReference type="EMBL" id="FN649752">
    <property type="protein sequence ID" value="CBJ30713.1"/>
    <property type="molecule type" value="Genomic_DNA"/>
</dbReference>
<gene>
    <name evidence="4" type="ORF">Esi_0212_0056</name>
</gene>
<dbReference type="InterPro" id="IPR034904">
    <property type="entry name" value="FSCA_dom_sf"/>
</dbReference>
<evidence type="ECO:0000313" key="4">
    <source>
        <dbReference type="EMBL" id="CBJ30713.1"/>
    </source>
</evidence>
<dbReference type="PANTHER" id="PTHR11178">
    <property type="entry name" value="IRON-SULFUR CLUSTER SCAFFOLD PROTEIN NFU-RELATED"/>
    <property type="match status" value="1"/>
</dbReference>
<dbReference type="Proteomes" id="UP000002630">
    <property type="component" value="Linkage Group LG27"/>
</dbReference>
<feature type="region of interest" description="Disordered" evidence="2">
    <location>
        <begin position="70"/>
        <end position="102"/>
    </location>
</feature>
<dbReference type="EMBL" id="FN648390">
    <property type="protein sequence ID" value="CBJ30713.1"/>
    <property type="molecule type" value="Genomic_DNA"/>
</dbReference>
<dbReference type="Pfam" id="PF01106">
    <property type="entry name" value="NifU"/>
    <property type="match status" value="1"/>
</dbReference>
<name>D7FRC2_ECTSI</name>
<dbReference type="Gene3D" id="3.30.300.130">
    <property type="entry name" value="Fe-S cluster assembly (FSCA)"/>
    <property type="match status" value="2"/>
</dbReference>
<dbReference type="AlphaFoldDB" id="D7FRC2"/>
<dbReference type="STRING" id="2880.D7FRC2"/>
<evidence type="ECO:0000313" key="5">
    <source>
        <dbReference type="Proteomes" id="UP000002630"/>
    </source>
</evidence>
<dbReference type="GO" id="GO:0016226">
    <property type="term" value="P:iron-sulfur cluster assembly"/>
    <property type="evidence" value="ECO:0007669"/>
    <property type="project" value="InterPro"/>
</dbReference>
<comment type="similarity">
    <text evidence="1">Belongs to the NifU family.</text>
</comment>
<sequence length="276" mass="29276">MPLTMRRGSSFVRGIAVAAVAATSLQNSRAGAFAPPAFVPAGPAYCRSCSSSSTSALARTAAASSSCSSAQQQARGWGAAPRRTGAAEPRRMSSTDIESPFATPGMADMGDEEEDPEALLTLTLENVETVLDEMRPYLMSDGGNVRVVEIDGPVVRLELEGACGSCPSSTMTMKMGLERRLVQRIPEISEVVQSIPNGPELTVENVEKVLDGVRPFLSVAGGSINIQSLTGVSSIQPVITLKMTGSSASLKSIRMEIMQRIQREFMMSSLRVEFAP</sequence>
<dbReference type="OMA" id="MEIMQRI"/>
<dbReference type="InParanoid" id="D7FRC2"/>
<accession>D7FRC2</accession>
<keyword evidence="5" id="KW-1185">Reference proteome</keyword>
<dbReference type="eggNOG" id="KOG2358">
    <property type="taxonomic scope" value="Eukaryota"/>
</dbReference>
<dbReference type="PANTHER" id="PTHR11178:SF25">
    <property type="entry name" value="NIFU-LIKE PROTEIN 3, CHLOROPLASTIC"/>
    <property type="match status" value="1"/>
</dbReference>
<evidence type="ECO:0000256" key="1">
    <source>
        <dbReference type="ARBA" id="ARBA00006420"/>
    </source>
</evidence>
<feature type="domain" description="NIF system FeS cluster assembly NifU C-terminal" evidence="3">
    <location>
        <begin position="127"/>
        <end position="192"/>
    </location>
</feature>
<evidence type="ECO:0000256" key="2">
    <source>
        <dbReference type="SAM" id="MobiDB-lite"/>
    </source>
</evidence>
<dbReference type="GO" id="GO:0005506">
    <property type="term" value="F:iron ion binding"/>
    <property type="evidence" value="ECO:0007669"/>
    <property type="project" value="InterPro"/>
</dbReference>
<organism evidence="4 5">
    <name type="scientific">Ectocarpus siliculosus</name>
    <name type="common">Brown alga</name>
    <name type="synonym">Conferva siliculosa</name>
    <dbReference type="NCBI Taxonomy" id="2880"/>
    <lineage>
        <taxon>Eukaryota</taxon>
        <taxon>Sar</taxon>
        <taxon>Stramenopiles</taxon>
        <taxon>Ochrophyta</taxon>
        <taxon>PX clade</taxon>
        <taxon>Phaeophyceae</taxon>
        <taxon>Ectocarpales</taxon>
        <taxon>Ectocarpaceae</taxon>
        <taxon>Ectocarpus</taxon>
    </lineage>
</organism>